<evidence type="ECO:0000256" key="4">
    <source>
        <dbReference type="ARBA" id="ARBA00022670"/>
    </source>
</evidence>
<evidence type="ECO:0000256" key="6">
    <source>
        <dbReference type="ARBA" id="ARBA00022801"/>
    </source>
</evidence>
<dbReference type="InterPro" id="IPR004387">
    <property type="entry name" value="Pept_M50_Zn"/>
</dbReference>
<evidence type="ECO:0000256" key="11">
    <source>
        <dbReference type="RuleBase" id="RU362031"/>
    </source>
</evidence>
<feature type="transmembrane region" description="Helical" evidence="11">
    <location>
        <begin position="7"/>
        <end position="28"/>
    </location>
</feature>
<dbReference type="Gene3D" id="2.30.42.10">
    <property type="match status" value="2"/>
</dbReference>
<dbReference type="SUPFAM" id="SSF50156">
    <property type="entry name" value="PDZ domain-like"/>
    <property type="match status" value="2"/>
</dbReference>
<dbReference type="InterPro" id="IPR036034">
    <property type="entry name" value="PDZ_sf"/>
</dbReference>
<dbReference type="InterPro" id="IPR001478">
    <property type="entry name" value="PDZ"/>
</dbReference>
<feature type="domain" description="PDZ" evidence="12">
    <location>
        <begin position="115"/>
        <end position="186"/>
    </location>
</feature>
<evidence type="ECO:0000256" key="8">
    <source>
        <dbReference type="ARBA" id="ARBA00022989"/>
    </source>
</evidence>
<keyword evidence="7 11" id="KW-0862">Zinc</keyword>
<keyword evidence="6 11" id="KW-0378">Hydrolase</keyword>
<keyword evidence="9 11" id="KW-0482">Metalloprotease</keyword>
<dbReference type="Proteomes" id="UP000733744">
    <property type="component" value="Unassembled WGS sequence"/>
</dbReference>
<dbReference type="Pfam" id="PF02163">
    <property type="entry name" value="Peptidase_M50"/>
    <property type="match status" value="1"/>
</dbReference>
<reference evidence="13 14" key="1">
    <citation type="journal article" date="2019" name="Antonie Van Leeuwenhoek">
        <title>Description of 'Ca. Methylobacter oryzae' KRF1, a novel species from the environmentally important Methylobacter clade 2.</title>
        <authorList>
            <person name="Khatri K."/>
            <person name="Mohite J.A."/>
            <person name="Pandit P.S."/>
            <person name="Bahulikar R."/>
            <person name="Rahalkar M.C."/>
        </authorList>
    </citation>
    <scope>NUCLEOTIDE SEQUENCE [LARGE SCALE GENOMIC DNA]</scope>
    <source>
        <strain evidence="13 14">KRF1</strain>
    </source>
</reference>
<comment type="similarity">
    <text evidence="3 11">Belongs to the peptidase M50B family.</text>
</comment>
<keyword evidence="10 11" id="KW-0472">Membrane</keyword>
<keyword evidence="5 11" id="KW-0812">Transmembrane</keyword>
<name>A0ABY3CG78_9GAMM</name>
<feature type="transmembrane region" description="Helical" evidence="11">
    <location>
        <begin position="426"/>
        <end position="446"/>
    </location>
</feature>
<evidence type="ECO:0000256" key="3">
    <source>
        <dbReference type="ARBA" id="ARBA00007931"/>
    </source>
</evidence>
<sequence length="453" mass="49392">MDLLHTLFYFIVAISVLVSFHEFGHFWVARKAGVKVLRFSLGFGKILWSYRKSPDSTEYVISAIPLGGYVKMVDEREGEVKQADLPYAFNRQSLFARTAIVAAGPVFNLVLAVVLFWSVLVIGEMGIKPILGSVEQGTLAADANLAEGDEIISVNGKTTPTWTEAMSVLVSAALDGVHDIEVVVKNFDGQQNTRTLKLADKDSENPDVLYQRLGFKPWSPKLQPIIGKILPDSAALAAGLKERDLIVSADGTNITDWMQWVDYIKSHPSVAIKLEIERDGVRLPATITPKSVPVGKNTEGKVGASVYVPEELMRSVSVEYSLSPLAAIPVAFETTYYYSVTSLKMMGKMLVGRASVENLSGPISIAQYAGQSATMGLVPFIKYMALVSVSLGILNLLPIPVLDGGHLMFFALEGIKGSPVSERAQIFFQQIGIALLVSLMALAMFLDVERLFQ</sequence>
<dbReference type="InterPro" id="IPR041489">
    <property type="entry name" value="PDZ_6"/>
</dbReference>
<keyword evidence="8 11" id="KW-1133">Transmembrane helix</keyword>
<comment type="subcellular location">
    <subcellularLocation>
        <location evidence="2">Membrane</location>
        <topology evidence="2">Multi-pass membrane protein</topology>
    </subcellularLocation>
</comment>
<dbReference type="EC" id="3.4.24.-" evidence="11"/>
<protein>
    <recommendedName>
        <fullName evidence="11">Zinc metalloprotease</fullName>
        <ecNumber evidence="11">3.4.24.-</ecNumber>
    </recommendedName>
</protein>
<dbReference type="CDD" id="cd23081">
    <property type="entry name" value="cpPDZ_EcRseP-like"/>
    <property type="match status" value="1"/>
</dbReference>
<evidence type="ECO:0000259" key="12">
    <source>
        <dbReference type="SMART" id="SM00228"/>
    </source>
</evidence>
<keyword evidence="4" id="KW-0645">Protease</keyword>
<feature type="domain" description="PDZ" evidence="12">
    <location>
        <begin position="211"/>
        <end position="280"/>
    </location>
</feature>
<evidence type="ECO:0000313" key="14">
    <source>
        <dbReference type="Proteomes" id="UP000733744"/>
    </source>
</evidence>
<proteinExistence type="inferred from homology"/>
<dbReference type="PANTHER" id="PTHR42837">
    <property type="entry name" value="REGULATOR OF SIGMA-E PROTEASE RSEP"/>
    <property type="match status" value="1"/>
</dbReference>
<dbReference type="CDD" id="cd06163">
    <property type="entry name" value="S2P-M50_PDZ_RseP-like"/>
    <property type="match status" value="1"/>
</dbReference>
<keyword evidence="11" id="KW-0479">Metal-binding</keyword>
<dbReference type="InterPro" id="IPR008915">
    <property type="entry name" value="Peptidase_M50"/>
</dbReference>
<organism evidence="13 14">
    <name type="scientific">Candidatus Methylobacter oryzae</name>
    <dbReference type="NCBI Taxonomy" id="2497749"/>
    <lineage>
        <taxon>Bacteria</taxon>
        <taxon>Pseudomonadati</taxon>
        <taxon>Pseudomonadota</taxon>
        <taxon>Gammaproteobacteria</taxon>
        <taxon>Methylococcales</taxon>
        <taxon>Methylococcaceae</taxon>
        <taxon>Methylobacter</taxon>
    </lineage>
</organism>
<dbReference type="PANTHER" id="PTHR42837:SF2">
    <property type="entry name" value="MEMBRANE METALLOPROTEASE ARASP2, CHLOROPLASTIC-RELATED"/>
    <property type="match status" value="1"/>
</dbReference>
<dbReference type="EMBL" id="RYFG02000010">
    <property type="protein sequence ID" value="TRX02687.1"/>
    <property type="molecule type" value="Genomic_DNA"/>
</dbReference>
<feature type="transmembrane region" description="Helical" evidence="11">
    <location>
        <begin position="383"/>
        <end position="402"/>
    </location>
</feature>
<dbReference type="RefSeq" id="WP_127027136.1">
    <property type="nucleotide sequence ID" value="NZ_RYFG02000010.1"/>
</dbReference>
<dbReference type="GO" id="GO:0008237">
    <property type="term" value="F:metallopeptidase activity"/>
    <property type="evidence" value="ECO:0007669"/>
    <property type="project" value="UniProtKB-KW"/>
</dbReference>
<evidence type="ECO:0000256" key="10">
    <source>
        <dbReference type="ARBA" id="ARBA00023136"/>
    </source>
</evidence>
<comment type="cofactor">
    <cofactor evidence="1 11">
        <name>Zn(2+)</name>
        <dbReference type="ChEBI" id="CHEBI:29105"/>
    </cofactor>
</comment>
<gene>
    <name evidence="13" type="primary">rseP</name>
    <name evidence="13" type="ORF">EKO24_002035</name>
</gene>
<evidence type="ECO:0000256" key="5">
    <source>
        <dbReference type="ARBA" id="ARBA00022692"/>
    </source>
</evidence>
<accession>A0ABY3CG78</accession>
<feature type="transmembrane region" description="Helical" evidence="11">
    <location>
        <begin position="94"/>
        <end position="122"/>
    </location>
</feature>
<evidence type="ECO:0000256" key="9">
    <source>
        <dbReference type="ARBA" id="ARBA00023049"/>
    </source>
</evidence>
<evidence type="ECO:0000256" key="2">
    <source>
        <dbReference type="ARBA" id="ARBA00004141"/>
    </source>
</evidence>
<dbReference type="SMART" id="SM00228">
    <property type="entry name" value="PDZ"/>
    <property type="match status" value="2"/>
</dbReference>
<evidence type="ECO:0000256" key="1">
    <source>
        <dbReference type="ARBA" id="ARBA00001947"/>
    </source>
</evidence>
<keyword evidence="14" id="KW-1185">Reference proteome</keyword>
<evidence type="ECO:0000313" key="13">
    <source>
        <dbReference type="EMBL" id="TRX02687.1"/>
    </source>
</evidence>
<evidence type="ECO:0000256" key="7">
    <source>
        <dbReference type="ARBA" id="ARBA00022833"/>
    </source>
</evidence>
<dbReference type="NCBIfam" id="TIGR00054">
    <property type="entry name" value="RIP metalloprotease RseP"/>
    <property type="match status" value="1"/>
</dbReference>
<comment type="caution">
    <text evidence="13">The sequence shown here is derived from an EMBL/GenBank/DDBJ whole genome shotgun (WGS) entry which is preliminary data.</text>
</comment>
<dbReference type="Pfam" id="PF17820">
    <property type="entry name" value="PDZ_6"/>
    <property type="match status" value="1"/>
</dbReference>